<dbReference type="EMBL" id="GBXM01029738">
    <property type="protein sequence ID" value="JAH78839.1"/>
    <property type="molecule type" value="Transcribed_RNA"/>
</dbReference>
<organism evidence="2">
    <name type="scientific">Anguilla anguilla</name>
    <name type="common">European freshwater eel</name>
    <name type="synonym">Muraena anguilla</name>
    <dbReference type="NCBI Taxonomy" id="7936"/>
    <lineage>
        <taxon>Eukaryota</taxon>
        <taxon>Metazoa</taxon>
        <taxon>Chordata</taxon>
        <taxon>Craniata</taxon>
        <taxon>Vertebrata</taxon>
        <taxon>Euteleostomi</taxon>
        <taxon>Actinopterygii</taxon>
        <taxon>Neopterygii</taxon>
        <taxon>Teleostei</taxon>
        <taxon>Anguilliformes</taxon>
        <taxon>Anguillidae</taxon>
        <taxon>Anguilla</taxon>
    </lineage>
</organism>
<sequence>MTQDEKTADTGKAAPKPENTGDHLMNWGLIYKNILRFILELRLKIICDGVLTFDS</sequence>
<dbReference type="AlphaFoldDB" id="A0A0E9VL58"/>
<evidence type="ECO:0000313" key="2">
    <source>
        <dbReference type="EMBL" id="JAH78839.1"/>
    </source>
</evidence>
<name>A0A0E9VL58_ANGAN</name>
<accession>A0A0E9VL58</accession>
<reference evidence="2" key="1">
    <citation type="submission" date="2014-11" db="EMBL/GenBank/DDBJ databases">
        <authorList>
            <person name="Amaro Gonzalez C."/>
        </authorList>
    </citation>
    <scope>NUCLEOTIDE SEQUENCE</scope>
</reference>
<feature type="region of interest" description="Disordered" evidence="1">
    <location>
        <begin position="1"/>
        <end position="23"/>
    </location>
</feature>
<protein>
    <submittedName>
        <fullName evidence="2">Uncharacterized protein</fullName>
    </submittedName>
</protein>
<reference evidence="2" key="2">
    <citation type="journal article" date="2015" name="Fish Shellfish Immunol.">
        <title>Early steps in the European eel (Anguilla anguilla)-Vibrio vulnificus interaction in the gills: Role of the RtxA13 toxin.</title>
        <authorList>
            <person name="Callol A."/>
            <person name="Pajuelo D."/>
            <person name="Ebbesson L."/>
            <person name="Teles M."/>
            <person name="MacKenzie S."/>
            <person name="Amaro C."/>
        </authorList>
    </citation>
    <scope>NUCLEOTIDE SEQUENCE</scope>
</reference>
<evidence type="ECO:0000256" key="1">
    <source>
        <dbReference type="SAM" id="MobiDB-lite"/>
    </source>
</evidence>
<proteinExistence type="predicted"/>